<gene>
    <name evidence="1" type="ORF">TbgDal_VII2460</name>
</gene>
<dbReference type="Proteomes" id="UP000002316">
    <property type="component" value="Chromosome 7"/>
</dbReference>
<reference evidence="2" key="1">
    <citation type="journal article" date="2010" name="PLoS Negl. Trop. Dis.">
        <title>The genome sequence of Trypanosoma brucei gambiense, causative agent of chronic human african trypanosomiasis.</title>
        <authorList>
            <person name="Jackson A.P."/>
            <person name="Sanders M."/>
            <person name="Berry A."/>
            <person name="McQuillan J."/>
            <person name="Aslett M.A."/>
            <person name="Quail M.A."/>
            <person name="Chukualim B."/>
            <person name="Capewell P."/>
            <person name="MacLeod A."/>
            <person name="Melville S.E."/>
            <person name="Gibson W."/>
            <person name="Barry J.D."/>
            <person name="Berriman M."/>
            <person name="Hertz-Fowler C."/>
        </authorList>
    </citation>
    <scope>NUCLEOTIDE SEQUENCE [LARGE SCALE GENOMIC DNA]</scope>
    <source>
        <strain evidence="2">MHOM/CI/86/DAL972</strain>
    </source>
</reference>
<proteinExistence type="predicted"/>
<protein>
    <submittedName>
        <fullName evidence="1">Uncharacterized protein</fullName>
    </submittedName>
</protein>
<name>C9ZSE7_TRYB9</name>
<sequence length="124" mass="13099">MRRSVFFMGRTFTQRHLNACRSPLLTGYVRPTSLACALPTSSVLRGALLGPEASSAVPLGAASDALEGVLSHAMAVMLQSNSITSATLNGFSCLQNISTCVLACERVFKVLRQCDGKFNGVTCA</sequence>
<dbReference type="VEuPathDB" id="TriTrypDB:Tbg972.7.2460"/>
<dbReference type="AlphaFoldDB" id="C9ZSE7"/>
<dbReference type="RefSeq" id="XP_011774566.1">
    <property type="nucleotide sequence ID" value="XM_011776264.1"/>
</dbReference>
<dbReference type="KEGG" id="tbg:TbgDal_VII2460"/>
<dbReference type="OrthoDB" id="277602at2759"/>
<dbReference type="GeneID" id="23862403"/>
<organism evidence="1 2">
    <name type="scientific">Trypanosoma brucei gambiense (strain MHOM/CI/86/DAL972)</name>
    <dbReference type="NCBI Taxonomy" id="679716"/>
    <lineage>
        <taxon>Eukaryota</taxon>
        <taxon>Discoba</taxon>
        <taxon>Euglenozoa</taxon>
        <taxon>Kinetoplastea</taxon>
        <taxon>Metakinetoplastina</taxon>
        <taxon>Trypanosomatida</taxon>
        <taxon>Trypanosomatidae</taxon>
        <taxon>Trypanosoma</taxon>
    </lineage>
</organism>
<evidence type="ECO:0000313" key="1">
    <source>
        <dbReference type="EMBL" id="CBH12285.1"/>
    </source>
</evidence>
<evidence type="ECO:0000313" key="2">
    <source>
        <dbReference type="Proteomes" id="UP000002316"/>
    </source>
</evidence>
<dbReference type="EMBL" id="FN554970">
    <property type="protein sequence ID" value="CBH12285.1"/>
    <property type="molecule type" value="Genomic_DNA"/>
</dbReference>
<accession>C9ZSE7</accession>